<accession>A0A6M0RCG3</accession>
<keyword evidence="2" id="KW-0812">Transmembrane</keyword>
<dbReference type="RefSeq" id="WP_163249985.1">
    <property type="nucleotide sequence ID" value="NZ_SXDP01000018.1"/>
</dbReference>
<keyword evidence="5" id="KW-1185">Reference proteome</keyword>
<name>A0A6M0RCG3_9CLOT</name>
<keyword evidence="2" id="KW-0472">Membrane</keyword>
<dbReference type="PANTHER" id="PTHR10566:SF113">
    <property type="entry name" value="PROTEIN ACTIVITY OF BC1 COMPLEX KINASE 7, CHLOROPLASTIC"/>
    <property type="match status" value="1"/>
</dbReference>
<dbReference type="CDD" id="cd05121">
    <property type="entry name" value="ABC1_ADCK3-like"/>
    <property type="match status" value="1"/>
</dbReference>
<evidence type="ECO:0000313" key="4">
    <source>
        <dbReference type="EMBL" id="NEZ47995.1"/>
    </source>
</evidence>
<dbReference type="SUPFAM" id="SSF56112">
    <property type="entry name" value="Protein kinase-like (PK-like)"/>
    <property type="match status" value="1"/>
</dbReference>
<comment type="similarity">
    <text evidence="1">Belongs to the protein kinase superfamily. ADCK protein kinase family.</text>
</comment>
<feature type="transmembrane region" description="Helical" evidence="2">
    <location>
        <begin position="504"/>
        <end position="527"/>
    </location>
</feature>
<dbReference type="GO" id="GO:0016301">
    <property type="term" value="F:kinase activity"/>
    <property type="evidence" value="ECO:0007669"/>
    <property type="project" value="UniProtKB-KW"/>
</dbReference>
<dbReference type="InterPro" id="IPR004147">
    <property type="entry name" value="ABC1_dom"/>
</dbReference>
<evidence type="ECO:0000259" key="3">
    <source>
        <dbReference type="Pfam" id="PF03109"/>
    </source>
</evidence>
<keyword evidence="4" id="KW-0418">Kinase</keyword>
<dbReference type="Pfam" id="PF03109">
    <property type="entry name" value="ABC1"/>
    <property type="match status" value="1"/>
</dbReference>
<feature type="domain" description="ABC1 atypical kinase-like" evidence="3">
    <location>
        <begin position="73"/>
        <end position="315"/>
    </location>
</feature>
<keyword evidence="2" id="KW-1133">Transmembrane helix</keyword>
<dbReference type="EMBL" id="SXDP01000018">
    <property type="protein sequence ID" value="NEZ47995.1"/>
    <property type="molecule type" value="Genomic_DNA"/>
</dbReference>
<feature type="transmembrane region" description="Helical" evidence="2">
    <location>
        <begin position="472"/>
        <end position="492"/>
    </location>
</feature>
<sequence length="532" mass="60702">MYKNSVQRFKEIIKILTYYGFGHIIDSKFNEEKVAKNLRKAFEKLGPTFIKIGQILSTRPDILPSNYINELSKLQDNVPPEKFEDINKIFFNEFNKNVSDVFKEFNKVPIASASISQVYCAKLYTDEKVIVKIQRPKILEQMNMDLSILRKILSITKVKSINTLIDPKEAIDEIIKSTNNELNFTNEAKNMKEFANLNKNIKFVYCPKVIDNLSGKKVLTMEKIYGFKITDIENLKKLNYDTEDLSQKLTLSILKQIFKDGFFHGDPHPGNLLISEGKICYIDFGIVGKLSNSLKESLNEAIIAIAYNDVDRLVSILLSIGIKKGYIDKNILFEDISYLLDTYISVSLKNIKISVMFQEIFRCANKNNLQLPKELTLLIRTLVIVEGVIEKTSPDIKIIDIAIPYVKSFNRFKTFKDINFDDIILRGYKIIDSSTRIPNKTIKLINGILNGRVKFNLQISNLNKSINELNRMINRIVFALIISSMIIASSLILNTNIGPKFCNISIIGIVGYLIAAFMGLWLLISIIKSGKL</sequence>
<evidence type="ECO:0000313" key="5">
    <source>
        <dbReference type="Proteomes" id="UP000473885"/>
    </source>
</evidence>
<proteinExistence type="inferred from homology"/>
<reference evidence="4 5" key="1">
    <citation type="submission" date="2019-04" db="EMBL/GenBank/DDBJ databases">
        <title>Genome sequencing of Clostridium botulinum Groups I-IV and Clostridium butyricum.</title>
        <authorList>
            <person name="Brunt J."/>
            <person name="Van Vliet A.H.M."/>
            <person name="Stringer S.C."/>
            <person name="Carter A.T."/>
            <person name="Peck M.W."/>
        </authorList>
    </citation>
    <scope>NUCLEOTIDE SEQUENCE [LARGE SCALE GENOMIC DNA]</scope>
    <source>
        <strain evidence="4 5">IFR 18/094</strain>
    </source>
</reference>
<dbReference type="Gene3D" id="1.10.510.10">
    <property type="entry name" value="Transferase(Phosphotransferase) domain 1"/>
    <property type="match status" value="1"/>
</dbReference>
<comment type="caution">
    <text evidence="4">The sequence shown here is derived from an EMBL/GenBank/DDBJ whole genome shotgun (WGS) entry which is preliminary data.</text>
</comment>
<organism evidence="4 5">
    <name type="scientific">Clostridium niameyense</name>
    <dbReference type="NCBI Taxonomy" id="1622073"/>
    <lineage>
        <taxon>Bacteria</taxon>
        <taxon>Bacillati</taxon>
        <taxon>Bacillota</taxon>
        <taxon>Clostridia</taxon>
        <taxon>Eubacteriales</taxon>
        <taxon>Clostridiaceae</taxon>
        <taxon>Clostridium</taxon>
    </lineage>
</organism>
<dbReference type="AlphaFoldDB" id="A0A6M0RCG3"/>
<dbReference type="InterPro" id="IPR050154">
    <property type="entry name" value="UbiB_kinase"/>
</dbReference>
<dbReference type="Proteomes" id="UP000473885">
    <property type="component" value="Unassembled WGS sequence"/>
</dbReference>
<evidence type="ECO:0000256" key="2">
    <source>
        <dbReference type="SAM" id="Phobius"/>
    </source>
</evidence>
<dbReference type="InterPro" id="IPR011009">
    <property type="entry name" value="Kinase-like_dom_sf"/>
</dbReference>
<gene>
    <name evidence="4" type="ORF">FDF74_12475</name>
</gene>
<evidence type="ECO:0000256" key="1">
    <source>
        <dbReference type="ARBA" id="ARBA00009670"/>
    </source>
</evidence>
<dbReference type="PANTHER" id="PTHR10566">
    <property type="entry name" value="CHAPERONE-ACTIVITY OF BC1 COMPLEX CABC1 -RELATED"/>
    <property type="match status" value="1"/>
</dbReference>
<protein>
    <submittedName>
        <fullName evidence="4">AarF/ABC1/UbiB kinase family protein</fullName>
    </submittedName>
</protein>
<keyword evidence="4" id="KW-0808">Transferase</keyword>